<dbReference type="EMBL" id="CM017693">
    <property type="protein sequence ID" value="TYH12167.1"/>
    <property type="molecule type" value="Genomic_DNA"/>
</dbReference>
<dbReference type="AlphaFoldDB" id="A0A5D2G1Q0"/>
<accession>A0A5D2G1Q0</accession>
<sequence length="61" mass="6663">MTGVHGVEKPFVGMKRGARDWGNGAHESWHEGSSGTRGKENPRVLKILNFRALAGFFIGPL</sequence>
<organism evidence="2 3">
    <name type="scientific">Gossypium darwinii</name>
    <name type="common">Darwin's cotton</name>
    <name type="synonym">Gossypium barbadense var. darwinii</name>
    <dbReference type="NCBI Taxonomy" id="34276"/>
    <lineage>
        <taxon>Eukaryota</taxon>
        <taxon>Viridiplantae</taxon>
        <taxon>Streptophyta</taxon>
        <taxon>Embryophyta</taxon>
        <taxon>Tracheophyta</taxon>
        <taxon>Spermatophyta</taxon>
        <taxon>Magnoliopsida</taxon>
        <taxon>eudicotyledons</taxon>
        <taxon>Gunneridae</taxon>
        <taxon>Pentapetalae</taxon>
        <taxon>rosids</taxon>
        <taxon>malvids</taxon>
        <taxon>Malvales</taxon>
        <taxon>Malvaceae</taxon>
        <taxon>Malvoideae</taxon>
        <taxon>Gossypium</taxon>
    </lineage>
</organism>
<evidence type="ECO:0000313" key="3">
    <source>
        <dbReference type="Proteomes" id="UP000323506"/>
    </source>
</evidence>
<feature type="region of interest" description="Disordered" evidence="1">
    <location>
        <begin position="15"/>
        <end position="40"/>
    </location>
</feature>
<keyword evidence="3" id="KW-1185">Reference proteome</keyword>
<evidence type="ECO:0000256" key="1">
    <source>
        <dbReference type="SAM" id="MobiDB-lite"/>
    </source>
</evidence>
<dbReference type="Proteomes" id="UP000323506">
    <property type="component" value="Chromosome A06"/>
</dbReference>
<reference evidence="2 3" key="1">
    <citation type="submission" date="2019-06" db="EMBL/GenBank/DDBJ databases">
        <title>WGS assembly of Gossypium darwinii.</title>
        <authorList>
            <person name="Chen Z.J."/>
            <person name="Sreedasyam A."/>
            <person name="Ando A."/>
            <person name="Song Q."/>
            <person name="De L."/>
            <person name="Hulse-Kemp A."/>
            <person name="Ding M."/>
            <person name="Ye W."/>
            <person name="Kirkbride R."/>
            <person name="Jenkins J."/>
            <person name="Plott C."/>
            <person name="Lovell J."/>
            <person name="Lin Y.-M."/>
            <person name="Vaughn R."/>
            <person name="Liu B."/>
            <person name="Li W."/>
            <person name="Simpson S."/>
            <person name="Scheffler B."/>
            <person name="Saski C."/>
            <person name="Grover C."/>
            <person name="Hu G."/>
            <person name="Conover J."/>
            <person name="Carlson J."/>
            <person name="Shu S."/>
            <person name="Boston L."/>
            <person name="Williams M."/>
            <person name="Peterson D."/>
            <person name="Mcgee K."/>
            <person name="Jones D."/>
            <person name="Wendel J."/>
            <person name="Stelly D."/>
            <person name="Grimwood J."/>
            <person name="Schmutz J."/>
        </authorList>
    </citation>
    <scope>NUCLEOTIDE SEQUENCE [LARGE SCALE GENOMIC DNA]</scope>
    <source>
        <strain evidence="2">1808015.09</strain>
    </source>
</reference>
<proteinExistence type="predicted"/>
<protein>
    <submittedName>
        <fullName evidence="2">Uncharacterized protein</fullName>
    </submittedName>
</protein>
<name>A0A5D2G1Q0_GOSDA</name>
<evidence type="ECO:0000313" key="2">
    <source>
        <dbReference type="EMBL" id="TYH12167.1"/>
    </source>
</evidence>
<gene>
    <name evidence="2" type="ORF">ES288_A06G044800v1</name>
</gene>